<dbReference type="EMBL" id="BTRK01000003">
    <property type="protein sequence ID" value="GMR41063.1"/>
    <property type="molecule type" value="Genomic_DNA"/>
</dbReference>
<evidence type="ECO:0000313" key="2">
    <source>
        <dbReference type="EMBL" id="GMR41059.1"/>
    </source>
</evidence>
<evidence type="ECO:0000313" key="4">
    <source>
        <dbReference type="EMBL" id="GMR41063.1"/>
    </source>
</evidence>
<evidence type="ECO:0000313" key="1">
    <source>
        <dbReference type="EMBL" id="GMR41058.1"/>
    </source>
</evidence>
<protein>
    <submittedName>
        <fullName evidence="3">Uncharacterized protein</fullName>
    </submittedName>
</protein>
<sequence length="155" mass="17008">MEYDFIKADTTFEEVNSSGEVQSWIGTPHPEATGAEILALRTHTALANNGWASEVTVAIEGHSEDPDDSPPSERKDPSIIHECGEVPVALTSLGTVHEDWYPRVGGLEGEENAIATAFDTFRENCCPLVCGRKWSHPIAQNTTDNKSPSVIFLWR</sequence>
<proteinExistence type="predicted"/>
<dbReference type="AlphaFoldDB" id="A0AAN4ZGZ3"/>
<dbReference type="EMBL" id="BTRK01000003">
    <property type="protein sequence ID" value="GMR41059.1"/>
    <property type="molecule type" value="Genomic_DNA"/>
</dbReference>
<keyword evidence="5" id="KW-1185">Reference proteome</keyword>
<dbReference type="EMBL" id="BTRK01000003">
    <property type="protein sequence ID" value="GMR41062.1"/>
    <property type="molecule type" value="Genomic_DNA"/>
</dbReference>
<name>A0AAN4ZGZ3_9BILA</name>
<comment type="caution">
    <text evidence="3">The sequence shown here is derived from an EMBL/GenBank/DDBJ whole genome shotgun (WGS) entry which is preliminary data.</text>
</comment>
<reference evidence="3" key="2">
    <citation type="submission" date="2023-06" db="EMBL/GenBank/DDBJ databases">
        <title>Genome assembly of Pristionchus species.</title>
        <authorList>
            <person name="Yoshida K."/>
            <person name="Sommer R.J."/>
        </authorList>
    </citation>
    <scope>NUCLEOTIDE SEQUENCE</scope>
    <source>
        <strain evidence="3 5">RS5460</strain>
    </source>
</reference>
<dbReference type="Proteomes" id="UP001328107">
    <property type="component" value="Unassembled WGS sequence"/>
</dbReference>
<evidence type="ECO:0000313" key="5">
    <source>
        <dbReference type="Proteomes" id="UP001328107"/>
    </source>
</evidence>
<organism evidence="3 5">
    <name type="scientific">Pristionchus mayeri</name>
    <dbReference type="NCBI Taxonomy" id="1317129"/>
    <lineage>
        <taxon>Eukaryota</taxon>
        <taxon>Metazoa</taxon>
        <taxon>Ecdysozoa</taxon>
        <taxon>Nematoda</taxon>
        <taxon>Chromadorea</taxon>
        <taxon>Rhabditida</taxon>
        <taxon>Rhabditina</taxon>
        <taxon>Diplogasteromorpha</taxon>
        <taxon>Diplogasteroidea</taxon>
        <taxon>Neodiplogasteridae</taxon>
        <taxon>Pristionchus</taxon>
    </lineage>
</organism>
<gene>
    <name evidence="1" type="ORF">PMAYCL1PPCAC_11253</name>
    <name evidence="2" type="ORF">PMAYCL1PPCAC_11254</name>
    <name evidence="3" type="ORF">PMAYCL1PPCAC_11257</name>
    <name evidence="4" type="ORF">PMAYCL1PPCAC_11258</name>
</gene>
<evidence type="ECO:0000313" key="3">
    <source>
        <dbReference type="EMBL" id="GMR41062.1"/>
    </source>
</evidence>
<reference evidence="5" key="1">
    <citation type="submission" date="2022-10" db="EMBL/GenBank/DDBJ databases">
        <title>Genome assembly of Pristionchus species.</title>
        <authorList>
            <person name="Yoshida K."/>
            <person name="Sommer R.J."/>
        </authorList>
    </citation>
    <scope>NUCLEOTIDE SEQUENCE [LARGE SCALE GENOMIC DNA]</scope>
    <source>
        <strain evidence="5">RS5460</strain>
    </source>
</reference>
<accession>A0AAN4ZGZ3</accession>
<dbReference type="EMBL" id="BTRK01000003">
    <property type="protein sequence ID" value="GMR41058.1"/>
    <property type="molecule type" value="Genomic_DNA"/>
</dbReference>